<protein>
    <submittedName>
        <fullName evidence="3">Uncharacterized protein</fullName>
    </submittedName>
</protein>
<accession>A0A1F5YDU7</accession>
<gene>
    <name evidence="3" type="ORF">A2Z86_05015</name>
</gene>
<organism evidence="3 4">
    <name type="scientific">Candidatus Glassbacteria bacterium GWA2_58_10</name>
    <dbReference type="NCBI Taxonomy" id="1817865"/>
    <lineage>
        <taxon>Bacteria</taxon>
        <taxon>Candidatus Glassiibacteriota</taxon>
    </lineage>
</organism>
<proteinExistence type="predicted"/>
<keyword evidence="2" id="KW-0472">Membrane</keyword>
<feature type="compositionally biased region" description="Basic and acidic residues" evidence="1">
    <location>
        <begin position="47"/>
        <end position="73"/>
    </location>
</feature>
<evidence type="ECO:0000313" key="3">
    <source>
        <dbReference type="EMBL" id="OGF98021.1"/>
    </source>
</evidence>
<dbReference type="Proteomes" id="UP000176992">
    <property type="component" value="Unassembled WGS sequence"/>
</dbReference>
<keyword evidence="2" id="KW-1133">Transmembrane helix</keyword>
<dbReference type="EMBL" id="MFIV01000181">
    <property type="protein sequence ID" value="OGF98021.1"/>
    <property type="molecule type" value="Genomic_DNA"/>
</dbReference>
<feature type="transmembrane region" description="Helical" evidence="2">
    <location>
        <begin position="18"/>
        <end position="38"/>
    </location>
</feature>
<sequence>MADTIPNVLQFISTPRGFIIFCAVIGTAYIGVWLLFLFEPTPKKKKSAADKKSAEGDERQEGGEGQKQKKQEKQPATSKA</sequence>
<evidence type="ECO:0000313" key="4">
    <source>
        <dbReference type="Proteomes" id="UP000176992"/>
    </source>
</evidence>
<evidence type="ECO:0000256" key="1">
    <source>
        <dbReference type="SAM" id="MobiDB-lite"/>
    </source>
</evidence>
<name>A0A1F5YDU7_9BACT</name>
<keyword evidence="2" id="KW-0812">Transmembrane</keyword>
<feature type="region of interest" description="Disordered" evidence="1">
    <location>
        <begin position="42"/>
        <end position="80"/>
    </location>
</feature>
<comment type="caution">
    <text evidence="3">The sequence shown here is derived from an EMBL/GenBank/DDBJ whole genome shotgun (WGS) entry which is preliminary data.</text>
</comment>
<dbReference type="AlphaFoldDB" id="A0A1F5YDU7"/>
<reference evidence="3 4" key="1">
    <citation type="journal article" date="2016" name="Nat. Commun.">
        <title>Thousands of microbial genomes shed light on interconnected biogeochemical processes in an aquifer system.</title>
        <authorList>
            <person name="Anantharaman K."/>
            <person name="Brown C.T."/>
            <person name="Hug L.A."/>
            <person name="Sharon I."/>
            <person name="Castelle C.J."/>
            <person name="Probst A.J."/>
            <person name="Thomas B.C."/>
            <person name="Singh A."/>
            <person name="Wilkins M.J."/>
            <person name="Karaoz U."/>
            <person name="Brodie E.L."/>
            <person name="Williams K.H."/>
            <person name="Hubbard S.S."/>
            <person name="Banfield J.F."/>
        </authorList>
    </citation>
    <scope>NUCLEOTIDE SEQUENCE [LARGE SCALE GENOMIC DNA]</scope>
</reference>
<evidence type="ECO:0000256" key="2">
    <source>
        <dbReference type="SAM" id="Phobius"/>
    </source>
</evidence>